<dbReference type="InterPro" id="IPR002925">
    <property type="entry name" value="Dienelactn_hydro"/>
</dbReference>
<proteinExistence type="predicted"/>
<dbReference type="Gene3D" id="3.40.50.1820">
    <property type="entry name" value="alpha/beta hydrolase"/>
    <property type="match status" value="1"/>
</dbReference>
<dbReference type="AlphaFoldDB" id="A0A1M5IQ33"/>
<evidence type="ECO:0000259" key="1">
    <source>
        <dbReference type="Pfam" id="PF01738"/>
    </source>
</evidence>
<dbReference type="PANTHER" id="PTHR22946">
    <property type="entry name" value="DIENELACTONE HYDROLASE DOMAIN-CONTAINING PROTEIN-RELATED"/>
    <property type="match status" value="1"/>
</dbReference>
<sequence length="361" mass="39858">MRLSASAALTGCIAPHAAGSERPERSRAREVPWLKEIQQPHKGVSGSNPQLSPLRVDAEGRAIESLADWKQKRALIRERWLNFIGPLPGNPDPPQSEVIEEDRPTGVIRQLVEYEGEPGMIVQGYLIKPRYHDGPLPGVLTLHSTTDNTIEQPAGVRGAPEKAFGLKLAQLGCVTFSPMNFLWVDKGGRSYEEQAEQFNKRHPDAKGMAKMLFDASRGLDVLQHLSMVDGNRLGVMGHSLGAKEALYLAAFDERVKAAVSSEGGISTGFSNWDAPWYLSEQIRDFGHDHHELLGLIAPRPFLLVGGDSADGSKSWPFIEEALSVYELYGKPCSTGLFNHEEGHSVPQVAELRSYQWMLNYV</sequence>
<gene>
    <name evidence="2" type="ORF">SAMN05443144_12416</name>
</gene>
<evidence type="ECO:0000313" key="3">
    <source>
        <dbReference type="Proteomes" id="UP000184041"/>
    </source>
</evidence>
<keyword evidence="2" id="KW-0378">Hydrolase</keyword>
<name>A0A1M5IQ33_9BACT</name>
<protein>
    <submittedName>
        <fullName evidence="2">Dienelactone hydrolase family protein</fullName>
    </submittedName>
</protein>
<organism evidence="2 3">
    <name type="scientific">Fodinibius roseus</name>
    <dbReference type="NCBI Taxonomy" id="1194090"/>
    <lineage>
        <taxon>Bacteria</taxon>
        <taxon>Pseudomonadati</taxon>
        <taxon>Balneolota</taxon>
        <taxon>Balneolia</taxon>
        <taxon>Balneolales</taxon>
        <taxon>Balneolaceae</taxon>
        <taxon>Fodinibius</taxon>
    </lineage>
</organism>
<reference evidence="2 3" key="1">
    <citation type="submission" date="2016-11" db="EMBL/GenBank/DDBJ databases">
        <authorList>
            <person name="Jaros S."/>
            <person name="Januszkiewicz K."/>
            <person name="Wedrychowicz H."/>
        </authorList>
    </citation>
    <scope>NUCLEOTIDE SEQUENCE [LARGE SCALE GENOMIC DNA]</scope>
    <source>
        <strain evidence="2 3">DSM 21986</strain>
    </source>
</reference>
<dbReference type="PANTHER" id="PTHR22946:SF0">
    <property type="entry name" value="DIENELACTONE HYDROLASE DOMAIN-CONTAINING PROTEIN"/>
    <property type="match status" value="1"/>
</dbReference>
<dbReference type="InterPro" id="IPR029058">
    <property type="entry name" value="AB_hydrolase_fold"/>
</dbReference>
<dbReference type="GO" id="GO:0016787">
    <property type="term" value="F:hydrolase activity"/>
    <property type="evidence" value="ECO:0007669"/>
    <property type="project" value="UniProtKB-KW"/>
</dbReference>
<dbReference type="SUPFAM" id="SSF53474">
    <property type="entry name" value="alpha/beta-Hydrolases"/>
    <property type="match status" value="1"/>
</dbReference>
<keyword evidence="3" id="KW-1185">Reference proteome</keyword>
<accession>A0A1M5IQ33</accession>
<dbReference type="Pfam" id="PF01738">
    <property type="entry name" value="DLH"/>
    <property type="match status" value="1"/>
</dbReference>
<dbReference type="Proteomes" id="UP000184041">
    <property type="component" value="Unassembled WGS sequence"/>
</dbReference>
<dbReference type="EMBL" id="FQUS01000024">
    <property type="protein sequence ID" value="SHG30060.1"/>
    <property type="molecule type" value="Genomic_DNA"/>
</dbReference>
<dbReference type="InterPro" id="IPR050261">
    <property type="entry name" value="FrsA_esterase"/>
</dbReference>
<dbReference type="STRING" id="1194090.SAMN05443144_12416"/>
<feature type="domain" description="Dienelactone hydrolase" evidence="1">
    <location>
        <begin position="155"/>
        <end position="261"/>
    </location>
</feature>
<evidence type="ECO:0000313" key="2">
    <source>
        <dbReference type="EMBL" id="SHG30060.1"/>
    </source>
</evidence>